<feature type="transmembrane region" description="Helical" evidence="1">
    <location>
        <begin position="406"/>
        <end position="426"/>
    </location>
</feature>
<keyword evidence="1" id="KW-0472">Membrane</keyword>
<dbReference type="CDD" id="cd00077">
    <property type="entry name" value="HDc"/>
    <property type="match status" value="1"/>
</dbReference>
<sequence>MKERFLLQLQKLNLHKSKLLPALSGLIVAIFFFALSIPNVYTQTYELEKYSTAPETIRSPITIENKKKTEQQLRAVTQAVEDQYTISEDIAEERLGMVNEIYEVVEETKSKEGNLTKDEQLIMIESLLSDELSKGLPSEAFLPLLRAEQSLLNESHRLLETLLHNYFNEGVQGSEVKDLERRMELEIQYSETPSFLKPVLTDIGTYALVENALFDHEKTEAVIKNAAATVEPVMIRAGEVIVTEGSMITGDLYDDLLLTGLLDQQRNLLPSVGLAIFALLLGAILYTEFRRAVKKENWTFRPIFISTFVSLLIITLMKVFSLFGSMEQPLYFLVPAVTGVMIVRILCSERFAIVLAVVYSLMACLLFNGQLAGALHATAGMYLLLSQLAGIYFLTPSNERLSIVRASVGVAFINICAILFFLFISFEKYTWSEVFLYGGYGIAGAFLSSVLTLGLLPFIETGFGVLSDQKLLTLASPNHPILRKILTEAPGTYHHSVMVANLSEAACESIGAHGLLARVASYYHDLGKTVQPRYFIENQMGMKNPHDFMKPEQSAEIIINHPYDGARMLKEHKFPEEVIDIAEQHHGTTLLKYFYYQAKEMKQDTKEEDYRYPGPKPQSKEAAIVCICDSVEAAVRSLNHPTEEKLKKIVASILEDRMLDGQLDDSNLTFNELKRMETAICETLQGIFHSRIEYPVTKPLVKEAK</sequence>
<gene>
    <name evidence="3" type="ORF">GLW00_13950</name>
</gene>
<feature type="transmembrane region" description="Helical" evidence="1">
    <location>
        <begin position="298"/>
        <end position="323"/>
    </location>
</feature>
<accession>A0A845FDN8</accession>
<dbReference type="InterPro" id="IPR006674">
    <property type="entry name" value="HD_domain"/>
</dbReference>
<dbReference type="Pfam" id="PF07697">
    <property type="entry name" value="7TMR-HDED"/>
    <property type="match status" value="1"/>
</dbReference>
<dbReference type="Gene3D" id="1.10.3210.10">
    <property type="entry name" value="Hypothetical protein af1432"/>
    <property type="match status" value="1"/>
</dbReference>
<dbReference type="SUPFAM" id="SSF109604">
    <property type="entry name" value="HD-domain/PDEase-like"/>
    <property type="match status" value="1"/>
</dbReference>
<dbReference type="Pfam" id="PF01966">
    <property type="entry name" value="HD"/>
    <property type="match status" value="1"/>
</dbReference>
<evidence type="ECO:0000313" key="3">
    <source>
        <dbReference type="EMBL" id="MYL71961.1"/>
    </source>
</evidence>
<dbReference type="Pfam" id="PF07698">
    <property type="entry name" value="7TM-7TMR_HD"/>
    <property type="match status" value="1"/>
</dbReference>
<dbReference type="InterPro" id="IPR011621">
    <property type="entry name" value="Metal-dep_PHydrolase_7TM_intra"/>
</dbReference>
<dbReference type="EMBL" id="WMFA01000005">
    <property type="protein sequence ID" value="MYL71961.1"/>
    <property type="molecule type" value="Genomic_DNA"/>
</dbReference>
<comment type="caution">
    <text evidence="3">The sequence shown here is derived from an EMBL/GenBank/DDBJ whole genome shotgun (WGS) entry which is preliminary data.</text>
</comment>
<feature type="transmembrane region" description="Helical" evidence="1">
    <location>
        <begin position="351"/>
        <end position="368"/>
    </location>
</feature>
<dbReference type="Proteomes" id="UP000450457">
    <property type="component" value="Unassembled WGS sequence"/>
</dbReference>
<protein>
    <submittedName>
        <fullName evidence="3">HDIG domain-containing protein</fullName>
    </submittedName>
</protein>
<evidence type="ECO:0000256" key="1">
    <source>
        <dbReference type="SAM" id="Phobius"/>
    </source>
</evidence>
<dbReference type="PANTHER" id="PTHR36442">
    <property type="entry name" value="CYCLIC-DI-AMP PHOSPHODIESTERASE PGPH"/>
    <property type="match status" value="1"/>
</dbReference>
<dbReference type="InterPro" id="IPR006675">
    <property type="entry name" value="HDIG_dom"/>
</dbReference>
<evidence type="ECO:0000259" key="2">
    <source>
        <dbReference type="SMART" id="SM00471"/>
    </source>
</evidence>
<feature type="transmembrane region" description="Helical" evidence="1">
    <location>
        <begin position="20"/>
        <end position="41"/>
    </location>
</feature>
<feature type="domain" description="HD/PDEase" evidence="2">
    <location>
        <begin position="488"/>
        <end position="643"/>
    </location>
</feature>
<dbReference type="PANTHER" id="PTHR36442:SF1">
    <property type="entry name" value="CYCLIC-DI-AMP PHOSPHODIESTERASE PGPH"/>
    <property type="match status" value="1"/>
</dbReference>
<dbReference type="OrthoDB" id="9806952at2"/>
<evidence type="ECO:0000313" key="4">
    <source>
        <dbReference type="Proteomes" id="UP000450457"/>
    </source>
</evidence>
<dbReference type="SMART" id="SM00471">
    <property type="entry name" value="HDc"/>
    <property type="match status" value="1"/>
</dbReference>
<proteinExistence type="predicted"/>
<dbReference type="AlphaFoldDB" id="A0A845FDN8"/>
<keyword evidence="1" id="KW-1133">Transmembrane helix</keyword>
<dbReference type="GeneID" id="78008108"/>
<name>A0A845FDN8_9BACI</name>
<dbReference type="InterPro" id="IPR052722">
    <property type="entry name" value="PgpH_phosphodiesterase"/>
</dbReference>
<feature type="transmembrane region" description="Helical" evidence="1">
    <location>
        <begin position="438"/>
        <end position="459"/>
    </location>
</feature>
<organism evidence="3 4">
    <name type="scientific">Halobacillus litoralis</name>
    <dbReference type="NCBI Taxonomy" id="45668"/>
    <lineage>
        <taxon>Bacteria</taxon>
        <taxon>Bacillati</taxon>
        <taxon>Bacillota</taxon>
        <taxon>Bacilli</taxon>
        <taxon>Bacillales</taxon>
        <taxon>Bacillaceae</taxon>
        <taxon>Halobacillus</taxon>
    </lineage>
</organism>
<dbReference type="InterPro" id="IPR011624">
    <property type="entry name" value="Metal-dep_PHydrolase_7TM_extra"/>
</dbReference>
<dbReference type="InterPro" id="IPR003607">
    <property type="entry name" value="HD/PDEase_dom"/>
</dbReference>
<dbReference type="NCBIfam" id="TIGR00277">
    <property type="entry name" value="HDIG"/>
    <property type="match status" value="1"/>
</dbReference>
<dbReference type="RefSeq" id="WP_160915068.1">
    <property type="nucleotide sequence ID" value="NZ_WMFA01000005.1"/>
</dbReference>
<feature type="transmembrane region" description="Helical" evidence="1">
    <location>
        <begin position="268"/>
        <end position="286"/>
    </location>
</feature>
<reference evidence="3 4" key="1">
    <citation type="submission" date="2019-11" db="EMBL/GenBank/DDBJ databases">
        <title>Genome sequences of 17 halophilic strains isolated from different environments.</title>
        <authorList>
            <person name="Furrow R.E."/>
        </authorList>
    </citation>
    <scope>NUCLEOTIDE SEQUENCE [LARGE SCALE GENOMIC DNA]</scope>
    <source>
        <strain evidence="3 4">SL-4</strain>
    </source>
</reference>
<feature type="transmembrane region" description="Helical" evidence="1">
    <location>
        <begin position="329"/>
        <end position="346"/>
    </location>
</feature>
<keyword evidence="1" id="KW-0812">Transmembrane</keyword>